<name>A0AAE5A4H3_9NOCA</name>
<comment type="pathway">
    <text evidence="2">Cofactor biosynthesis; riboflavin biosynthesis; 2-hydroxy-3-oxobutyl phosphate from D-ribulose 5-phosphate: step 1/1.</text>
</comment>
<dbReference type="Gene3D" id="3.90.870.10">
    <property type="entry name" value="DHBP synthase"/>
    <property type="match status" value="1"/>
</dbReference>
<gene>
    <name evidence="7" type="ORF">R4315_02910</name>
</gene>
<dbReference type="InterPro" id="IPR017945">
    <property type="entry name" value="DHBP_synth_RibB-like_a/b_dom"/>
</dbReference>
<keyword evidence="5" id="KW-0479">Metal-binding</keyword>
<dbReference type="GO" id="GO:0009231">
    <property type="term" value="P:riboflavin biosynthetic process"/>
    <property type="evidence" value="ECO:0007669"/>
    <property type="project" value="UniProtKB-KW"/>
</dbReference>
<dbReference type="SUPFAM" id="SSF55821">
    <property type="entry name" value="YrdC/RibB"/>
    <property type="match status" value="1"/>
</dbReference>
<dbReference type="GO" id="GO:0003935">
    <property type="term" value="F:GTP cyclohydrolase II activity"/>
    <property type="evidence" value="ECO:0007669"/>
    <property type="project" value="TreeGrafter"/>
</dbReference>
<accession>A0AAE5A4H3</accession>
<dbReference type="GO" id="GO:0008686">
    <property type="term" value="F:3,4-dihydroxy-2-butanone-4-phosphate synthase activity"/>
    <property type="evidence" value="ECO:0007669"/>
    <property type="project" value="UniProtKB-EC"/>
</dbReference>
<evidence type="ECO:0000256" key="1">
    <source>
        <dbReference type="ARBA" id="ARBA00002284"/>
    </source>
</evidence>
<dbReference type="GO" id="GO:0005829">
    <property type="term" value="C:cytosol"/>
    <property type="evidence" value="ECO:0007669"/>
    <property type="project" value="TreeGrafter"/>
</dbReference>
<dbReference type="InterPro" id="IPR000422">
    <property type="entry name" value="DHBP_synthase_RibB"/>
</dbReference>
<organism evidence="7 8">
    <name type="scientific">Rhodococcus oxybenzonivorans</name>
    <dbReference type="NCBI Taxonomy" id="1990687"/>
    <lineage>
        <taxon>Bacteria</taxon>
        <taxon>Bacillati</taxon>
        <taxon>Actinomycetota</taxon>
        <taxon>Actinomycetes</taxon>
        <taxon>Mycobacteriales</taxon>
        <taxon>Nocardiaceae</taxon>
        <taxon>Rhodococcus</taxon>
    </lineage>
</organism>
<evidence type="ECO:0000256" key="3">
    <source>
        <dbReference type="ARBA" id="ARBA00012153"/>
    </source>
</evidence>
<dbReference type="RefSeq" id="WP_317746252.1">
    <property type="nucleotide sequence ID" value="NZ_JAWLUP010000003.1"/>
</dbReference>
<evidence type="ECO:0000256" key="2">
    <source>
        <dbReference type="ARBA" id="ARBA00004904"/>
    </source>
</evidence>
<evidence type="ECO:0000256" key="4">
    <source>
        <dbReference type="ARBA" id="ARBA00022619"/>
    </source>
</evidence>
<evidence type="ECO:0000256" key="5">
    <source>
        <dbReference type="ARBA" id="ARBA00022723"/>
    </source>
</evidence>
<dbReference type="PANTHER" id="PTHR21327:SF18">
    <property type="entry name" value="3,4-DIHYDROXY-2-BUTANONE 4-PHOSPHATE SYNTHASE"/>
    <property type="match status" value="1"/>
</dbReference>
<dbReference type="GO" id="GO:0046872">
    <property type="term" value="F:metal ion binding"/>
    <property type="evidence" value="ECO:0007669"/>
    <property type="project" value="UniProtKB-KW"/>
</dbReference>
<feature type="region of interest" description="Disordered" evidence="6">
    <location>
        <begin position="1"/>
        <end position="20"/>
    </location>
</feature>
<comment type="caution">
    <text evidence="7">The sequence shown here is derived from an EMBL/GenBank/DDBJ whole genome shotgun (WGS) entry which is preliminary data.</text>
</comment>
<dbReference type="EC" id="4.1.99.12" evidence="3"/>
<dbReference type="Proteomes" id="UP001185863">
    <property type="component" value="Unassembled WGS sequence"/>
</dbReference>
<protein>
    <recommendedName>
        <fullName evidence="3">3,4-dihydroxy-2-butanone-4-phosphate synthase</fullName>
        <ecNumber evidence="3">4.1.99.12</ecNumber>
    </recommendedName>
</protein>
<evidence type="ECO:0000313" key="7">
    <source>
        <dbReference type="EMBL" id="MDV7263511.1"/>
    </source>
</evidence>
<sequence>MSARAYPSAGEHDDQSFPAPCSDHTAELEAIASNDREALVRRAFGARVSSHLASGGLLVVARPSSDGILVLAAHNATTAAMAFLIRHTSGFVQIALPESRCGRLQLPPMNAFDRGFVRMCVGVDAIDGVGTGISASDRATTSRRLLDPAAEPSHFTRPGHLVPVCVENHGMKSPLSSAAVALKLAGHIEFRSAKLEWTFHCSRTPWPE</sequence>
<dbReference type="AlphaFoldDB" id="A0AAE5A4H3"/>
<evidence type="ECO:0000256" key="6">
    <source>
        <dbReference type="SAM" id="MobiDB-lite"/>
    </source>
</evidence>
<evidence type="ECO:0000313" key="8">
    <source>
        <dbReference type="Proteomes" id="UP001185863"/>
    </source>
</evidence>
<keyword evidence="4" id="KW-0686">Riboflavin biosynthesis</keyword>
<proteinExistence type="predicted"/>
<keyword evidence="7" id="KW-0456">Lyase</keyword>
<dbReference type="EMBL" id="JAWLUP010000003">
    <property type="protein sequence ID" value="MDV7263511.1"/>
    <property type="molecule type" value="Genomic_DNA"/>
</dbReference>
<comment type="function">
    <text evidence="1">Catalyzes the conversion of D-ribulose 5-phosphate to formate and 3,4-dihydroxy-2-butanone 4-phosphate.</text>
</comment>
<dbReference type="Pfam" id="PF00926">
    <property type="entry name" value="DHBP_synthase"/>
    <property type="match status" value="1"/>
</dbReference>
<reference evidence="7" key="1">
    <citation type="submission" date="2023-10" db="EMBL/GenBank/DDBJ databases">
        <title>Development of a sustainable strategy for remediation of hydrocarbon-contaminated territories based on the waste exchange concept.</title>
        <authorList>
            <person name="Krivoruchko A."/>
        </authorList>
    </citation>
    <scope>NUCLEOTIDE SEQUENCE</scope>
    <source>
        <strain evidence="7">IEGM 68</strain>
    </source>
</reference>
<dbReference type="PANTHER" id="PTHR21327">
    <property type="entry name" value="GTP CYCLOHYDROLASE II-RELATED"/>
    <property type="match status" value="1"/>
</dbReference>